<proteinExistence type="predicted"/>
<evidence type="ECO:0000259" key="1">
    <source>
        <dbReference type="Pfam" id="PF04773"/>
    </source>
</evidence>
<reference evidence="2 3" key="1">
    <citation type="submission" date="2019-08" db="EMBL/GenBank/DDBJ databases">
        <authorList>
            <person name="Dhanesh K."/>
            <person name="Kumar G."/>
            <person name="Sasikala C."/>
            <person name="Venkata Ramana C."/>
        </authorList>
    </citation>
    <scope>NUCLEOTIDE SEQUENCE [LARGE SCALE GENOMIC DNA]</scope>
    <source>
        <strain evidence="2 3">JC645</strain>
    </source>
</reference>
<dbReference type="GO" id="GO:0016989">
    <property type="term" value="F:sigma factor antagonist activity"/>
    <property type="evidence" value="ECO:0007669"/>
    <property type="project" value="TreeGrafter"/>
</dbReference>
<protein>
    <submittedName>
        <fullName evidence="2">FecR domain-containing protein</fullName>
    </submittedName>
</protein>
<dbReference type="EMBL" id="VWOX01000012">
    <property type="protein sequence ID" value="KAA5540722.1"/>
    <property type="molecule type" value="Genomic_DNA"/>
</dbReference>
<dbReference type="Proteomes" id="UP000324479">
    <property type="component" value="Unassembled WGS sequence"/>
</dbReference>
<dbReference type="PANTHER" id="PTHR30273:SF2">
    <property type="entry name" value="PROTEIN FECR"/>
    <property type="match status" value="1"/>
</dbReference>
<dbReference type="Pfam" id="PF04773">
    <property type="entry name" value="FecR"/>
    <property type="match status" value="1"/>
</dbReference>
<organism evidence="2 3">
    <name type="scientific">Roseiconus nitratireducens</name>
    <dbReference type="NCBI Taxonomy" id="2605748"/>
    <lineage>
        <taxon>Bacteria</taxon>
        <taxon>Pseudomonadati</taxon>
        <taxon>Planctomycetota</taxon>
        <taxon>Planctomycetia</taxon>
        <taxon>Pirellulales</taxon>
        <taxon>Pirellulaceae</taxon>
        <taxon>Roseiconus</taxon>
    </lineage>
</organism>
<evidence type="ECO:0000313" key="3">
    <source>
        <dbReference type="Proteomes" id="UP000324479"/>
    </source>
</evidence>
<evidence type="ECO:0000313" key="2">
    <source>
        <dbReference type="EMBL" id="KAA5540722.1"/>
    </source>
</evidence>
<dbReference type="InterPro" id="IPR012373">
    <property type="entry name" value="Ferrdict_sens_TM"/>
</dbReference>
<accession>A0A5M6D360</accession>
<dbReference type="Gene3D" id="2.60.120.1440">
    <property type="match status" value="1"/>
</dbReference>
<keyword evidence="3" id="KW-1185">Reference proteome</keyword>
<dbReference type="PANTHER" id="PTHR30273">
    <property type="entry name" value="PERIPLASMIC SIGNAL SENSOR AND SIGMA FACTOR ACTIVATOR FECR-RELATED"/>
    <property type="match status" value="1"/>
</dbReference>
<gene>
    <name evidence="2" type="ORF">FYK55_20250</name>
</gene>
<dbReference type="InterPro" id="IPR006860">
    <property type="entry name" value="FecR"/>
</dbReference>
<sequence length="448" mass="48562">MLNKKKGVFSLGGFPMNDDYDQASEVADERVVHGLLLSLAVDSEEANNRRIERLLLRLQQDASRGTSPSLPGTPLVQGRSNLKWLAVTGVMAASLVLGMSLWRRPPAKQGAEARLLVHGAGVQLFGVGGDLLSFPIPGQTADLISGQTIQTPRTIDSAEIVYEDGTKVELSGDTTVTLARTKHGAKGIYVVSGLIQADVSPQPPDLPLLIRTSTATLEVLGTSLGVDVDDSSTQLEVASGLVSMTRRSDGERIEVAAGQLATVTEASGIPFNSKTFPSLPYAWSVDFEEGLPSGWWAGQRIETETGWAVLAAGDGHGRENNIAVTTQNAWREGQHGLFNLSDDSVLHVRFRQQRVAPLRLMLVTRAYPPGNGRRGVNLYYEDSSWNAHLASKTWHTISVPLSETSYFGKRGNFENGKQKLEGLAAFTVQFTSMNQEIGLTVDRIWVTR</sequence>
<comment type="caution">
    <text evidence="2">The sequence shown here is derived from an EMBL/GenBank/DDBJ whole genome shotgun (WGS) entry which is preliminary data.</text>
</comment>
<dbReference type="AlphaFoldDB" id="A0A5M6D360"/>
<name>A0A5M6D360_9BACT</name>
<feature type="domain" description="FecR protein" evidence="1">
    <location>
        <begin position="156"/>
        <end position="242"/>
    </location>
</feature>